<reference evidence="1 2" key="1">
    <citation type="submission" date="2023-07" db="EMBL/GenBank/DDBJ databases">
        <title>Sorghum-associated microbial communities from plants grown in Nebraska, USA.</title>
        <authorList>
            <person name="Schachtman D."/>
        </authorList>
    </citation>
    <scope>NUCLEOTIDE SEQUENCE [LARGE SCALE GENOMIC DNA]</scope>
    <source>
        <strain evidence="1 2">4272</strain>
    </source>
</reference>
<comment type="caution">
    <text evidence="1">The sequence shown here is derived from an EMBL/GenBank/DDBJ whole genome shotgun (WGS) entry which is preliminary data.</text>
</comment>
<evidence type="ECO:0000313" key="1">
    <source>
        <dbReference type="EMBL" id="MDR7173000.1"/>
    </source>
</evidence>
<protein>
    <submittedName>
        <fullName evidence="1">Uncharacterized protein</fullName>
    </submittedName>
</protein>
<name>A0ABU1XR04_9NOCA</name>
<sequence length="101" mass="11998">MPSLREKYEDLQSRLSHLDRRERSVRVYGIFSKELDSLDDKLQRASLPPDERVELAKLSDHVRGVLDRRLRDLRRPTVWSPQLLPERPERGWGFGGFDRSR</sequence>
<keyword evidence="2" id="KW-1185">Reference proteome</keyword>
<organism evidence="1 2">
    <name type="scientific">Nocardia kruczakiae</name>
    <dbReference type="NCBI Taxonomy" id="261477"/>
    <lineage>
        <taxon>Bacteria</taxon>
        <taxon>Bacillati</taxon>
        <taxon>Actinomycetota</taxon>
        <taxon>Actinomycetes</taxon>
        <taxon>Mycobacteriales</taxon>
        <taxon>Nocardiaceae</taxon>
        <taxon>Nocardia</taxon>
    </lineage>
</organism>
<accession>A0ABU1XR04</accession>
<evidence type="ECO:0000313" key="2">
    <source>
        <dbReference type="Proteomes" id="UP001251217"/>
    </source>
</evidence>
<dbReference type="Proteomes" id="UP001251217">
    <property type="component" value="Unassembled WGS sequence"/>
</dbReference>
<dbReference type="EMBL" id="JAVDWW010000017">
    <property type="protein sequence ID" value="MDR7173000.1"/>
    <property type="molecule type" value="Genomic_DNA"/>
</dbReference>
<gene>
    <name evidence="1" type="ORF">J2W56_006766</name>
</gene>
<proteinExistence type="predicted"/>
<dbReference type="RefSeq" id="WP_310408442.1">
    <property type="nucleotide sequence ID" value="NZ_JAVDWW010000017.1"/>
</dbReference>